<dbReference type="EMBL" id="MCGR01000009">
    <property type="protein sequence ID" value="ORY88618.1"/>
    <property type="molecule type" value="Genomic_DNA"/>
</dbReference>
<sequence>MASSTTSMRSKRLSESTTSRRSSSRECERSSTSRLEQKLRRWRADILPLRAPSSFYKHVVIPAFRDEKREPSELKLGSSRRLGYSTISWLPNVLAQLLTVYDDPDTGFAGESNLMGEIVHIISPSSSSAITTIAPRYRGTAADETLPSAASSSEDVETAAVADFALRTRQDVLNHASKLEMAQGVTKHQQAQAVVLAYEGDAWRMKTGKCFTLSPKGEDLLYPSDAGRYRLRPLFERYTTDELVTRFRNKGTLTGTFQIYG</sequence>
<dbReference type="Proteomes" id="UP000193467">
    <property type="component" value="Unassembled WGS sequence"/>
</dbReference>
<reference evidence="2 3" key="1">
    <citation type="submission" date="2016-07" db="EMBL/GenBank/DDBJ databases">
        <title>Pervasive Adenine N6-methylation of Active Genes in Fungi.</title>
        <authorList>
            <consortium name="DOE Joint Genome Institute"/>
            <person name="Mondo S.J."/>
            <person name="Dannebaum R.O."/>
            <person name="Kuo R.C."/>
            <person name="Labutti K."/>
            <person name="Haridas S."/>
            <person name="Kuo A."/>
            <person name="Salamov A."/>
            <person name="Ahrendt S.R."/>
            <person name="Lipzen A."/>
            <person name="Sullivan W."/>
            <person name="Andreopoulos W.B."/>
            <person name="Clum A."/>
            <person name="Lindquist E."/>
            <person name="Daum C."/>
            <person name="Ramamoorthy G.K."/>
            <person name="Gryganskyi A."/>
            <person name="Culley D."/>
            <person name="Magnuson J.K."/>
            <person name="James T.Y."/>
            <person name="O'Malley M.A."/>
            <person name="Stajich J.E."/>
            <person name="Spatafora J.W."/>
            <person name="Visel A."/>
            <person name="Grigoriev I.V."/>
        </authorList>
    </citation>
    <scope>NUCLEOTIDE SEQUENCE [LARGE SCALE GENOMIC DNA]</scope>
    <source>
        <strain evidence="2 3">62-1032</strain>
    </source>
</reference>
<dbReference type="InParanoid" id="A0A1Y2FX47"/>
<feature type="compositionally biased region" description="Basic and acidic residues" evidence="1">
    <location>
        <begin position="23"/>
        <end position="34"/>
    </location>
</feature>
<name>A0A1Y2FX47_9BASI</name>
<protein>
    <submittedName>
        <fullName evidence="2">Uncharacterized protein</fullName>
    </submittedName>
</protein>
<gene>
    <name evidence="2" type="ORF">BCR35DRAFT_219143</name>
</gene>
<evidence type="ECO:0000313" key="3">
    <source>
        <dbReference type="Proteomes" id="UP000193467"/>
    </source>
</evidence>
<keyword evidence="3" id="KW-1185">Reference proteome</keyword>
<feature type="region of interest" description="Disordered" evidence="1">
    <location>
        <begin position="1"/>
        <end position="34"/>
    </location>
</feature>
<comment type="caution">
    <text evidence="2">The sequence shown here is derived from an EMBL/GenBank/DDBJ whole genome shotgun (WGS) entry which is preliminary data.</text>
</comment>
<organism evidence="2 3">
    <name type="scientific">Leucosporidium creatinivorum</name>
    <dbReference type="NCBI Taxonomy" id="106004"/>
    <lineage>
        <taxon>Eukaryota</taxon>
        <taxon>Fungi</taxon>
        <taxon>Dikarya</taxon>
        <taxon>Basidiomycota</taxon>
        <taxon>Pucciniomycotina</taxon>
        <taxon>Microbotryomycetes</taxon>
        <taxon>Leucosporidiales</taxon>
        <taxon>Leucosporidium</taxon>
    </lineage>
</organism>
<accession>A0A1Y2FX47</accession>
<evidence type="ECO:0000256" key="1">
    <source>
        <dbReference type="SAM" id="MobiDB-lite"/>
    </source>
</evidence>
<proteinExistence type="predicted"/>
<dbReference type="AlphaFoldDB" id="A0A1Y2FX47"/>
<evidence type="ECO:0000313" key="2">
    <source>
        <dbReference type="EMBL" id="ORY88618.1"/>
    </source>
</evidence>